<protein>
    <submittedName>
        <fullName evidence="1">Putative secreted protein</fullName>
    </submittedName>
</protein>
<name>A0A6B0UNK7_IXORI</name>
<evidence type="ECO:0000313" key="1">
    <source>
        <dbReference type="EMBL" id="MXU91203.1"/>
    </source>
</evidence>
<dbReference type="EMBL" id="GIFC01009120">
    <property type="protein sequence ID" value="MXU91203.1"/>
    <property type="molecule type" value="Transcribed_RNA"/>
</dbReference>
<dbReference type="AlphaFoldDB" id="A0A6B0UNK7"/>
<proteinExistence type="predicted"/>
<accession>A0A6B0UNK7</accession>
<sequence>MDENDFKWLLLAISIFFLLDWLEMAIHVYQQILFTIYAIDNFHKSLHATRRALHAVPRAGQLVPRAGQLALGTSWPGREWHGFGFDRHVDKRSYTERLLLTAVISCFLDPRASFVVSKIT</sequence>
<organism evidence="1">
    <name type="scientific">Ixodes ricinus</name>
    <name type="common">Common tick</name>
    <name type="synonym">Acarus ricinus</name>
    <dbReference type="NCBI Taxonomy" id="34613"/>
    <lineage>
        <taxon>Eukaryota</taxon>
        <taxon>Metazoa</taxon>
        <taxon>Ecdysozoa</taxon>
        <taxon>Arthropoda</taxon>
        <taxon>Chelicerata</taxon>
        <taxon>Arachnida</taxon>
        <taxon>Acari</taxon>
        <taxon>Parasitiformes</taxon>
        <taxon>Ixodida</taxon>
        <taxon>Ixodoidea</taxon>
        <taxon>Ixodidae</taxon>
        <taxon>Ixodinae</taxon>
        <taxon>Ixodes</taxon>
    </lineage>
</organism>
<reference evidence="1" key="1">
    <citation type="submission" date="2019-12" db="EMBL/GenBank/DDBJ databases">
        <title>An insight into the sialome of adult female Ixodes ricinus ticks feeding for 6 days.</title>
        <authorList>
            <person name="Perner J."/>
            <person name="Ribeiro J.M.C."/>
        </authorList>
    </citation>
    <scope>NUCLEOTIDE SEQUENCE</scope>
    <source>
        <strain evidence="1">Semi-engorged</strain>
        <tissue evidence="1">Salivary glands</tissue>
    </source>
</reference>